<dbReference type="CDD" id="cd12148">
    <property type="entry name" value="fungal_TF_MHR"/>
    <property type="match status" value="1"/>
</dbReference>
<gene>
    <name evidence="8" type="ORF">QBC33DRAFT_474526</name>
</gene>
<feature type="compositionally biased region" description="Pro residues" evidence="6">
    <location>
        <begin position="57"/>
        <end position="69"/>
    </location>
</feature>
<evidence type="ECO:0000256" key="3">
    <source>
        <dbReference type="ARBA" id="ARBA00023125"/>
    </source>
</evidence>
<keyword evidence="3" id="KW-0238">DNA-binding</keyword>
<dbReference type="PANTHER" id="PTHR47424">
    <property type="entry name" value="REGULATORY PROTEIN GAL4"/>
    <property type="match status" value="1"/>
</dbReference>
<feature type="region of interest" description="Disordered" evidence="6">
    <location>
        <begin position="52"/>
        <end position="90"/>
    </location>
</feature>
<dbReference type="GO" id="GO:0000981">
    <property type="term" value="F:DNA-binding transcription factor activity, RNA polymerase II-specific"/>
    <property type="evidence" value="ECO:0007669"/>
    <property type="project" value="InterPro"/>
</dbReference>
<sequence>MPSPLQSRRLKISVACEHCRSRKIKCDGVRPACNNCRRKVGRCTYRRGVVADRSSRPLPPSSSPLPFPHPHPHPSSERPDGQELPRIPSGTVHGLFAGEVTAAVDARLGLASSGRPSLTPMTDAPLFGLLPRRQVADGTAHRVENVLPQRKHADYLMDIYWRHIQPLEPFLEQERFCRSYQALFAGGSLEADERIFVSTLNIVFALATQLQECMPPEDREEASNTYFHRAWALLRPETIIWEPGSLELVQCLLLMTRYLQCTNNPHQTWMAVGFAVRIAQSLGLHLPESLPSSGAPKRDSRLRRQVWQCCVYMDRIVSWVLGRTSMIPLAVSSATISDDPGCQNSEASASYLTKTLELYEICNHIMLSQVSAGSSVADKLGLPGLYQHDEPFSNASRLDACLNQWEKNLPQSLRFDDSLDDDADNISQAVHLHLRLLHGRISLFRPMLARYCLSRPQTATGAAPTPDRGRLSDRILQDCASLCVDNAQKMISVVDDRCRRRRLAADGAVGVVPWWYRVFYLHVAGTVLVAATLRADLYTPALTRSWYTAMAGLRAHEHLSPFVRQCVAAFQALSVRISPESMHQQQHQQPGGERERHSASPAEAASNNATYFQDVFQEMGLANPDNLLFGMEDMSWLGNFEFPLPPES</sequence>
<evidence type="ECO:0000313" key="9">
    <source>
        <dbReference type="Proteomes" id="UP001244011"/>
    </source>
</evidence>
<name>A0AAJ0BZK6_9PEZI</name>
<dbReference type="PROSITE" id="PS50048">
    <property type="entry name" value="ZN2_CY6_FUNGAL_2"/>
    <property type="match status" value="1"/>
</dbReference>
<dbReference type="GO" id="GO:0008270">
    <property type="term" value="F:zinc ion binding"/>
    <property type="evidence" value="ECO:0007669"/>
    <property type="project" value="InterPro"/>
</dbReference>
<reference evidence="8" key="1">
    <citation type="submission" date="2023-06" db="EMBL/GenBank/DDBJ databases">
        <title>Genome-scale phylogeny and comparative genomics of the fungal order Sordariales.</title>
        <authorList>
            <consortium name="Lawrence Berkeley National Laboratory"/>
            <person name="Hensen N."/>
            <person name="Bonometti L."/>
            <person name="Westerberg I."/>
            <person name="Brannstrom I.O."/>
            <person name="Guillou S."/>
            <person name="Cros-Aarteil S."/>
            <person name="Calhoun S."/>
            <person name="Haridas S."/>
            <person name="Kuo A."/>
            <person name="Mondo S."/>
            <person name="Pangilinan J."/>
            <person name="Riley R."/>
            <person name="Labutti K."/>
            <person name="Andreopoulos B."/>
            <person name="Lipzen A."/>
            <person name="Chen C."/>
            <person name="Yanf M."/>
            <person name="Daum C."/>
            <person name="Ng V."/>
            <person name="Clum A."/>
            <person name="Steindorff A."/>
            <person name="Ohm R."/>
            <person name="Martin F."/>
            <person name="Silar P."/>
            <person name="Natvig D."/>
            <person name="Lalanne C."/>
            <person name="Gautier V."/>
            <person name="Ament-Velasquez S.L."/>
            <person name="Kruys A."/>
            <person name="Hutchinson M.I."/>
            <person name="Powell A.J."/>
            <person name="Barry K."/>
            <person name="Miller A.N."/>
            <person name="Grigoriev I.V."/>
            <person name="Debuchy R."/>
            <person name="Gladieux P."/>
            <person name="Thoren M.H."/>
            <person name="Johannesson H."/>
        </authorList>
    </citation>
    <scope>NUCLEOTIDE SEQUENCE</scope>
    <source>
        <strain evidence="8">8032-3</strain>
    </source>
</reference>
<dbReference type="SUPFAM" id="SSF57701">
    <property type="entry name" value="Zn2/Cys6 DNA-binding domain"/>
    <property type="match status" value="1"/>
</dbReference>
<dbReference type="GeneID" id="85308415"/>
<dbReference type="Gene3D" id="4.10.240.10">
    <property type="entry name" value="Zn(2)-C6 fungal-type DNA-binding domain"/>
    <property type="match status" value="1"/>
</dbReference>
<accession>A0AAJ0BZK6</accession>
<dbReference type="GO" id="GO:0005634">
    <property type="term" value="C:nucleus"/>
    <property type="evidence" value="ECO:0007669"/>
    <property type="project" value="TreeGrafter"/>
</dbReference>
<feature type="compositionally biased region" description="Basic and acidic residues" evidence="6">
    <location>
        <begin position="74"/>
        <end position="83"/>
    </location>
</feature>
<dbReference type="SMART" id="SM00906">
    <property type="entry name" value="Fungal_trans"/>
    <property type="match status" value="1"/>
</dbReference>
<protein>
    <submittedName>
        <fullName evidence="8">Fungal-specific transcription factor domain-containing protein</fullName>
    </submittedName>
</protein>
<keyword evidence="9" id="KW-1185">Reference proteome</keyword>
<keyword evidence="5" id="KW-0539">Nucleus</keyword>
<dbReference type="GO" id="GO:0006351">
    <property type="term" value="P:DNA-templated transcription"/>
    <property type="evidence" value="ECO:0007669"/>
    <property type="project" value="InterPro"/>
</dbReference>
<proteinExistence type="predicted"/>
<evidence type="ECO:0000259" key="7">
    <source>
        <dbReference type="PROSITE" id="PS50048"/>
    </source>
</evidence>
<dbReference type="InterPro" id="IPR001138">
    <property type="entry name" value="Zn2Cys6_DnaBD"/>
</dbReference>
<evidence type="ECO:0000256" key="6">
    <source>
        <dbReference type="SAM" id="MobiDB-lite"/>
    </source>
</evidence>
<evidence type="ECO:0000313" key="8">
    <source>
        <dbReference type="EMBL" id="KAK1766338.1"/>
    </source>
</evidence>
<dbReference type="AlphaFoldDB" id="A0AAJ0BZK6"/>
<dbReference type="EMBL" id="MU839012">
    <property type="protein sequence ID" value="KAK1766338.1"/>
    <property type="molecule type" value="Genomic_DNA"/>
</dbReference>
<dbReference type="SMART" id="SM00066">
    <property type="entry name" value="GAL4"/>
    <property type="match status" value="1"/>
</dbReference>
<comment type="caution">
    <text evidence="8">The sequence shown here is derived from an EMBL/GenBank/DDBJ whole genome shotgun (WGS) entry which is preliminary data.</text>
</comment>
<keyword evidence="4" id="KW-0804">Transcription</keyword>
<dbReference type="RefSeq" id="XP_060282551.1">
    <property type="nucleotide sequence ID" value="XM_060425228.1"/>
</dbReference>
<dbReference type="GO" id="GO:0000978">
    <property type="term" value="F:RNA polymerase II cis-regulatory region sequence-specific DNA binding"/>
    <property type="evidence" value="ECO:0007669"/>
    <property type="project" value="TreeGrafter"/>
</dbReference>
<dbReference type="CDD" id="cd00067">
    <property type="entry name" value="GAL4"/>
    <property type="match status" value="1"/>
</dbReference>
<dbReference type="PANTHER" id="PTHR47424:SF3">
    <property type="entry name" value="REGULATORY PROTEIN GAL4"/>
    <property type="match status" value="1"/>
</dbReference>
<feature type="domain" description="Zn(2)-C6 fungal-type" evidence="7">
    <location>
        <begin position="15"/>
        <end position="45"/>
    </location>
</feature>
<evidence type="ECO:0000256" key="1">
    <source>
        <dbReference type="ARBA" id="ARBA00022723"/>
    </source>
</evidence>
<dbReference type="Pfam" id="PF00172">
    <property type="entry name" value="Zn_clus"/>
    <property type="match status" value="1"/>
</dbReference>
<dbReference type="InterPro" id="IPR051127">
    <property type="entry name" value="Fungal_SecMet_Regulators"/>
</dbReference>
<dbReference type="PROSITE" id="PS00463">
    <property type="entry name" value="ZN2_CY6_FUNGAL_1"/>
    <property type="match status" value="1"/>
</dbReference>
<keyword evidence="2" id="KW-0805">Transcription regulation</keyword>
<evidence type="ECO:0000256" key="2">
    <source>
        <dbReference type="ARBA" id="ARBA00023015"/>
    </source>
</evidence>
<dbReference type="InterPro" id="IPR036864">
    <property type="entry name" value="Zn2-C6_fun-type_DNA-bd_sf"/>
</dbReference>
<evidence type="ECO:0000256" key="5">
    <source>
        <dbReference type="ARBA" id="ARBA00023242"/>
    </source>
</evidence>
<evidence type="ECO:0000256" key="4">
    <source>
        <dbReference type="ARBA" id="ARBA00023163"/>
    </source>
</evidence>
<dbReference type="InterPro" id="IPR007219">
    <property type="entry name" value="XnlR_reg_dom"/>
</dbReference>
<organism evidence="8 9">
    <name type="scientific">Phialemonium atrogriseum</name>
    <dbReference type="NCBI Taxonomy" id="1093897"/>
    <lineage>
        <taxon>Eukaryota</taxon>
        <taxon>Fungi</taxon>
        <taxon>Dikarya</taxon>
        <taxon>Ascomycota</taxon>
        <taxon>Pezizomycotina</taxon>
        <taxon>Sordariomycetes</taxon>
        <taxon>Sordariomycetidae</taxon>
        <taxon>Cephalothecales</taxon>
        <taxon>Cephalothecaceae</taxon>
        <taxon>Phialemonium</taxon>
    </lineage>
</organism>
<dbReference type="GO" id="GO:0000435">
    <property type="term" value="P:positive regulation of transcription from RNA polymerase II promoter by galactose"/>
    <property type="evidence" value="ECO:0007669"/>
    <property type="project" value="TreeGrafter"/>
</dbReference>
<dbReference type="Proteomes" id="UP001244011">
    <property type="component" value="Unassembled WGS sequence"/>
</dbReference>
<keyword evidence="1" id="KW-0479">Metal-binding</keyword>
<dbReference type="Pfam" id="PF04082">
    <property type="entry name" value="Fungal_trans"/>
    <property type="match status" value="1"/>
</dbReference>
<feature type="region of interest" description="Disordered" evidence="6">
    <location>
        <begin position="580"/>
        <end position="603"/>
    </location>
</feature>